<dbReference type="RefSeq" id="WP_269126072.1">
    <property type="nucleotide sequence ID" value="NZ_JAPUBN010000017.1"/>
</dbReference>
<evidence type="ECO:0000256" key="10">
    <source>
        <dbReference type="ARBA" id="ARBA00034808"/>
    </source>
</evidence>
<dbReference type="Proteomes" id="UP001149719">
    <property type="component" value="Unassembled WGS sequence"/>
</dbReference>
<evidence type="ECO:0000256" key="9">
    <source>
        <dbReference type="ARBA" id="ARBA00034617"/>
    </source>
</evidence>
<comment type="similarity">
    <text evidence="1">Belongs to the helicase family. RecQ subfamily.</text>
</comment>
<keyword evidence="5 15" id="KW-0347">Helicase</keyword>
<dbReference type="InterPro" id="IPR032284">
    <property type="entry name" value="RecQ_Zn-bd"/>
</dbReference>
<keyword evidence="2" id="KW-0479">Metal-binding</keyword>
<accession>A0ABT4JVM9</accession>
<comment type="catalytic activity">
    <reaction evidence="9">
        <text>Couples ATP hydrolysis with the unwinding of duplex DNA by translocating in the 3'-5' direction.</text>
        <dbReference type="EC" id="5.6.2.4"/>
    </reaction>
</comment>
<evidence type="ECO:0000256" key="4">
    <source>
        <dbReference type="ARBA" id="ARBA00022801"/>
    </source>
</evidence>
<dbReference type="Pfam" id="PF16124">
    <property type="entry name" value="RecQ_Zn_bind"/>
    <property type="match status" value="1"/>
</dbReference>
<dbReference type="PANTHER" id="PTHR13710:SF105">
    <property type="entry name" value="ATP-DEPENDENT DNA HELICASE Q1"/>
    <property type="match status" value="1"/>
</dbReference>
<protein>
    <recommendedName>
        <fullName evidence="11">ATP-dependent DNA helicase RecQ</fullName>
        <ecNumber evidence="10">5.6.2.4</ecNumber>
    </recommendedName>
    <alternativeName>
        <fullName evidence="12">DNA 3'-5' helicase RecQ</fullName>
    </alternativeName>
</protein>
<dbReference type="NCBIfam" id="TIGR00614">
    <property type="entry name" value="recQ_fam"/>
    <property type="match status" value="1"/>
</dbReference>
<evidence type="ECO:0000256" key="12">
    <source>
        <dbReference type="ARBA" id="ARBA00044550"/>
    </source>
</evidence>
<dbReference type="InterPro" id="IPR027417">
    <property type="entry name" value="P-loop_NTPase"/>
</dbReference>
<name>A0ABT4JVM9_9GAMM</name>
<dbReference type="Pfam" id="PF00271">
    <property type="entry name" value="Helicase_C"/>
    <property type="match status" value="1"/>
</dbReference>
<feature type="domain" description="Helicase ATP-binding" evidence="13">
    <location>
        <begin position="24"/>
        <end position="192"/>
    </location>
</feature>
<dbReference type="SUPFAM" id="SSF52540">
    <property type="entry name" value="P-loop containing nucleoside triphosphate hydrolases"/>
    <property type="match status" value="1"/>
</dbReference>
<dbReference type="InterPro" id="IPR036388">
    <property type="entry name" value="WH-like_DNA-bd_sf"/>
</dbReference>
<evidence type="ECO:0000259" key="14">
    <source>
        <dbReference type="PROSITE" id="PS51194"/>
    </source>
</evidence>
<dbReference type="PROSITE" id="PS51194">
    <property type="entry name" value="HELICASE_CTER"/>
    <property type="match status" value="1"/>
</dbReference>
<dbReference type="InterPro" id="IPR001650">
    <property type="entry name" value="Helicase_C-like"/>
</dbReference>
<dbReference type="PANTHER" id="PTHR13710">
    <property type="entry name" value="DNA HELICASE RECQ FAMILY MEMBER"/>
    <property type="match status" value="1"/>
</dbReference>
<evidence type="ECO:0000256" key="11">
    <source>
        <dbReference type="ARBA" id="ARBA00044535"/>
    </source>
</evidence>
<dbReference type="SMART" id="SM00490">
    <property type="entry name" value="HELICc"/>
    <property type="match status" value="1"/>
</dbReference>
<evidence type="ECO:0000256" key="2">
    <source>
        <dbReference type="ARBA" id="ARBA00022723"/>
    </source>
</evidence>
<dbReference type="InterPro" id="IPR004589">
    <property type="entry name" value="DNA_helicase_ATP-dep_RecQ"/>
</dbReference>
<dbReference type="InterPro" id="IPR011545">
    <property type="entry name" value="DEAD/DEAH_box_helicase_dom"/>
</dbReference>
<dbReference type="PROSITE" id="PS00690">
    <property type="entry name" value="DEAH_ATP_HELICASE"/>
    <property type="match status" value="1"/>
</dbReference>
<dbReference type="GO" id="GO:0004386">
    <property type="term" value="F:helicase activity"/>
    <property type="evidence" value="ECO:0007669"/>
    <property type="project" value="UniProtKB-KW"/>
</dbReference>
<evidence type="ECO:0000256" key="5">
    <source>
        <dbReference type="ARBA" id="ARBA00022806"/>
    </source>
</evidence>
<reference evidence="15" key="1">
    <citation type="submission" date="2022-12" db="EMBL/GenBank/DDBJ databases">
        <title>Marinomonas 15G1-11 sp. nov, isolated from marine algae.</title>
        <authorList>
            <person name="Butt M."/>
            <person name="Choi D.G."/>
            <person name="Kim J.M."/>
            <person name="Lee J.K."/>
            <person name="Baek J.H."/>
            <person name="Jeon C.O."/>
        </authorList>
    </citation>
    <scope>NUCLEOTIDE SEQUENCE</scope>
    <source>
        <strain evidence="15">15G1-11</strain>
    </source>
</reference>
<dbReference type="Pfam" id="PF00270">
    <property type="entry name" value="DEAD"/>
    <property type="match status" value="1"/>
</dbReference>
<dbReference type="EC" id="5.6.2.4" evidence="10"/>
<feature type="domain" description="Helicase C-terminal" evidence="14">
    <location>
        <begin position="202"/>
        <end position="377"/>
    </location>
</feature>
<gene>
    <name evidence="15" type="ORF">O1D97_12690</name>
</gene>
<evidence type="ECO:0000256" key="3">
    <source>
        <dbReference type="ARBA" id="ARBA00022741"/>
    </source>
</evidence>
<evidence type="ECO:0000259" key="13">
    <source>
        <dbReference type="PROSITE" id="PS51192"/>
    </source>
</evidence>
<keyword evidence="7" id="KW-0238">DNA-binding</keyword>
<keyword evidence="16" id="KW-1185">Reference proteome</keyword>
<evidence type="ECO:0000256" key="8">
    <source>
        <dbReference type="ARBA" id="ARBA00023235"/>
    </source>
</evidence>
<dbReference type="InterPro" id="IPR002464">
    <property type="entry name" value="DNA/RNA_helicase_DEAH_CS"/>
</dbReference>
<organism evidence="15 16">
    <name type="scientific">Marinomonas phaeophyticola</name>
    <dbReference type="NCBI Taxonomy" id="3004091"/>
    <lineage>
        <taxon>Bacteria</taxon>
        <taxon>Pseudomonadati</taxon>
        <taxon>Pseudomonadota</taxon>
        <taxon>Gammaproteobacteria</taxon>
        <taxon>Oceanospirillales</taxon>
        <taxon>Oceanospirillaceae</taxon>
        <taxon>Marinomonas</taxon>
    </lineage>
</organism>
<dbReference type="SMART" id="SM00487">
    <property type="entry name" value="DEXDc"/>
    <property type="match status" value="1"/>
</dbReference>
<keyword evidence="8" id="KW-0413">Isomerase</keyword>
<dbReference type="InterPro" id="IPR014001">
    <property type="entry name" value="Helicase_ATP-bd"/>
</dbReference>
<keyword evidence="6" id="KW-0067">ATP-binding</keyword>
<dbReference type="PROSITE" id="PS51192">
    <property type="entry name" value="HELICASE_ATP_BIND_1"/>
    <property type="match status" value="1"/>
</dbReference>
<evidence type="ECO:0000313" key="15">
    <source>
        <dbReference type="EMBL" id="MCZ2722442.1"/>
    </source>
</evidence>
<sequence>MDVTQSLKEVFGFDHFRSGQQETIQQLLNGDSSLAIFPTGSGKSLCYQFTALHLPNLTLVVSPLLALMKDQLAFLEKYGIAATSLDSSVTADEYQSRLQQIRQGKIKILMVSVERFKNERFRRFIKDIPISMLVVDEAHCLSEWGHNFRPDYLKLPFYRHELQIPLVLLLTATSTAKVKQDMAEKFNIKKEHIVQTGFYRPNLNIDIKSVNEEDKNHILIETLKVQSGCGIIYVTQQQTTESLAHTLRQQGFNVVPYHAGMESEFRQQVQQDFMHNKVDLIVATIAFGMGIDKSDIRFVIHYDLPKSIESYSQEIGRAGRDGKKSNCILLANLDGLHTIENFIYSDTPERHNIDALIDIIKKNQQQGEWSMQLLKVANQCNIRQLPFKTILVQLELLHVIQPKYSYFAEIRYHFIADRSAILGSFSGERQHFLEAIFNHTHFKRVWGDIDFDALFQHYGAERSRVMTALEYLSEKGLIELTAKGMTDVYDVHLNKLDQVSLPLHLEQYFFEKEQSEIKRIESLIQFFELESCLNKSLAHYFDDKKAPENCQHCSACLGKPITLSYSNPPSLPSMNSIQEALASLSEGVNKKFPEASEWITPKVQCRFLLGLTQPLFSKIKARELEGFGLCHNLRYKDTLALIEKIHR</sequence>
<dbReference type="Gene3D" id="3.40.50.300">
    <property type="entry name" value="P-loop containing nucleotide triphosphate hydrolases"/>
    <property type="match status" value="2"/>
</dbReference>
<evidence type="ECO:0000256" key="6">
    <source>
        <dbReference type="ARBA" id="ARBA00022840"/>
    </source>
</evidence>
<evidence type="ECO:0000313" key="16">
    <source>
        <dbReference type="Proteomes" id="UP001149719"/>
    </source>
</evidence>
<evidence type="ECO:0000256" key="7">
    <source>
        <dbReference type="ARBA" id="ARBA00023125"/>
    </source>
</evidence>
<keyword evidence="3" id="KW-0547">Nucleotide-binding</keyword>
<dbReference type="EMBL" id="JAPUBN010000017">
    <property type="protein sequence ID" value="MCZ2722442.1"/>
    <property type="molecule type" value="Genomic_DNA"/>
</dbReference>
<comment type="caution">
    <text evidence="15">The sequence shown here is derived from an EMBL/GenBank/DDBJ whole genome shotgun (WGS) entry which is preliminary data.</text>
</comment>
<dbReference type="Gene3D" id="1.10.10.10">
    <property type="entry name" value="Winged helix-like DNA-binding domain superfamily/Winged helix DNA-binding domain"/>
    <property type="match status" value="1"/>
</dbReference>
<proteinExistence type="inferred from homology"/>
<keyword evidence="4" id="KW-0378">Hydrolase</keyword>
<evidence type="ECO:0000256" key="1">
    <source>
        <dbReference type="ARBA" id="ARBA00005446"/>
    </source>
</evidence>